<protein>
    <submittedName>
        <fullName evidence="3">Uncharacterized protein YgiM (DUF1202 family)</fullName>
    </submittedName>
</protein>
<dbReference type="InterPro" id="IPR003646">
    <property type="entry name" value="SH3-like_bac-type"/>
</dbReference>
<dbReference type="Gene3D" id="2.30.30.40">
    <property type="entry name" value="SH3 Domains"/>
    <property type="match status" value="1"/>
</dbReference>
<reference evidence="3 4" key="1">
    <citation type="submission" date="2020-08" db="EMBL/GenBank/DDBJ databases">
        <title>Genomic Encyclopedia of Type Strains, Phase IV (KMG-IV): sequencing the most valuable type-strain genomes for metagenomic binning, comparative biology and taxonomic classification.</title>
        <authorList>
            <person name="Goeker M."/>
        </authorList>
    </citation>
    <scope>NUCLEOTIDE SEQUENCE [LARGE SCALE GENOMIC DNA]</scope>
    <source>
        <strain evidence="3 4">DSM 102235</strain>
    </source>
</reference>
<comment type="caution">
    <text evidence="3">The sequence shown here is derived from an EMBL/GenBank/DDBJ whole genome shotgun (WGS) entry which is preliminary data.</text>
</comment>
<dbReference type="AlphaFoldDB" id="A0A7W6DQV8"/>
<feature type="domain" description="SH3b" evidence="2">
    <location>
        <begin position="11"/>
        <end position="80"/>
    </location>
</feature>
<evidence type="ECO:0000259" key="2">
    <source>
        <dbReference type="PROSITE" id="PS51781"/>
    </source>
</evidence>
<sequence>MQGDAGGPDWYVVQGVSAGDRLNVRAGPSTDKAILGQVGNGVQLRNLGCQGRGQARWCQVESPDGRLRGWVSASFIAEGAAPNTAQAPQQRPPQPAGDVPELFRRTTGEFEINYASGCGMLFNPAGKLITAGSSCTPAQSVRAAEAVAAYRLEQGL</sequence>
<accession>A0A7W6DQV8</accession>
<dbReference type="RefSeq" id="WP_183962970.1">
    <property type="nucleotide sequence ID" value="NZ_BAABBZ010000012.1"/>
</dbReference>
<organism evidence="3 4">
    <name type="scientific">Sagittula marina</name>
    <dbReference type="NCBI Taxonomy" id="943940"/>
    <lineage>
        <taxon>Bacteria</taxon>
        <taxon>Pseudomonadati</taxon>
        <taxon>Pseudomonadota</taxon>
        <taxon>Alphaproteobacteria</taxon>
        <taxon>Rhodobacterales</taxon>
        <taxon>Roseobacteraceae</taxon>
        <taxon>Sagittula</taxon>
    </lineage>
</organism>
<evidence type="ECO:0000256" key="1">
    <source>
        <dbReference type="SAM" id="MobiDB-lite"/>
    </source>
</evidence>
<keyword evidence="4" id="KW-1185">Reference proteome</keyword>
<name>A0A7W6DQV8_9RHOB</name>
<evidence type="ECO:0000313" key="4">
    <source>
        <dbReference type="Proteomes" id="UP000541426"/>
    </source>
</evidence>
<proteinExistence type="predicted"/>
<dbReference type="EMBL" id="JACIEJ010000001">
    <property type="protein sequence ID" value="MBB3984373.1"/>
    <property type="molecule type" value="Genomic_DNA"/>
</dbReference>
<evidence type="ECO:0000313" key="3">
    <source>
        <dbReference type="EMBL" id="MBB3984373.1"/>
    </source>
</evidence>
<dbReference type="PROSITE" id="PS51781">
    <property type="entry name" value="SH3B"/>
    <property type="match status" value="1"/>
</dbReference>
<gene>
    <name evidence="3" type="ORF">GGQ68_000684</name>
</gene>
<dbReference type="Pfam" id="PF08239">
    <property type="entry name" value="SH3_3"/>
    <property type="match status" value="1"/>
</dbReference>
<dbReference type="Proteomes" id="UP000541426">
    <property type="component" value="Unassembled WGS sequence"/>
</dbReference>
<feature type="region of interest" description="Disordered" evidence="1">
    <location>
        <begin position="81"/>
        <end position="100"/>
    </location>
</feature>